<sequence>MLFQSLFLTLLVNYFPLSASSPRLPTRHLCLNLLTDLLQNPVSLVQLDSGKLYVAERDGKIQLVSIGDRSAPEVALDLSDKVLSKGDHLGILAMTLHPRFRFNGFIYIMYSTDTDDPEFHHKQLISRFTLASSNTSEIDKYSESIILEIYQSAPTGGQIWFGLEDHVLYAAVGDGSRARRRRFDRGSHNGKILRINVDVDPKIDGNVPYKIPADNPFAHQPSTLLPEVYAYGLQNPWRCSEEQRETKKGITQTRTICVDVGAKFSDFNIIQKGGMFGWIDEAFSPCHDLDSCRNASKLKSEFKLPICRYSGIAVGGVFYQSWNVYLFADYMRGSLHYLRATHSGNAWLRGSVEILNNDTCGANQRTLTHQTVLNLQQTSDKDLYILTVSSDNIDEEPNGHLYKIALPKPASLVRSANGAADPKSAFSFRWSFYFCFIYSLILLCYRKV</sequence>
<protein>
    <recommendedName>
        <fullName evidence="3">Glucose/Sorbosone dehydrogenase domain-containing protein</fullName>
    </recommendedName>
</protein>
<dbReference type="InterPro" id="IPR011041">
    <property type="entry name" value="Quinoprot_gluc/sorb_DH_b-prop"/>
</dbReference>
<dbReference type="OrthoDB" id="10266706at2759"/>
<comment type="caution">
    <text evidence="4">The sequence shown here is derived from an EMBL/GenBank/DDBJ whole genome shotgun (WGS) entry which is preliminary data.</text>
</comment>
<dbReference type="InterPro" id="IPR011042">
    <property type="entry name" value="6-blade_b-propeller_TolB-like"/>
</dbReference>
<organism evidence="4 5">
    <name type="scientific">Ramazzottius varieornatus</name>
    <name type="common">Water bear</name>
    <name type="synonym">Tardigrade</name>
    <dbReference type="NCBI Taxonomy" id="947166"/>
    <lineage>
        <taxon>Eukaryota</taxon>
        <taxon>Metazoa</taxon>
        <taxon>Ecdysozoa</taxon>
        <taxon>Tardigrada</taxon>
        <taxon>Eutardigrada</taxon>
        <taxon>Parachela</taxon>
        <taxon>Hypsibioidea</taxon>
        <taxon>Ramazzottiidae</taxon>
        <taxon>Ramazzottius</taxon>
    </lineage>
</organism>
<evidence type="ECO:0000256" key="1">
    <source>
        <dbReference type="SAM" id="Phobius"/>
    </source>
</evidence>
<evidence type="ECO:0000259" key="3">
    <source>
        <dbReference type="Pfam" id="PF07995"/>
    </source>
</evidence>
<evidence type="ECO:0000256" key="2">
    <source>
        <dbReference type="SAM" id="SignalP"/>
    </source>
</evidence>
<feature type="domain" description="Glucose/Sorbosone dehydrogenase" evidence="3">
    <location>
        <begin position="38"/>
        <end position="336"/>
    </location>
</feature>
<dbReference type="InterPro" id="IPR012938">
    <property type="entry name" value="Glc/Sorbosone_DH"/>
</dbReference>
<accession>A0A1D1VDX4</accession>
<feature type="signal peptide" evidence="2">
    <location>
        <begin position="1"/>
        <end position="20"/>
    </location>
</feature>
<reference evidence="4 5" key="1">
    <citation type="journal article" date="2016" name="Nat. Commun.">
        <title>Extremotolerant tardigrade genome and improved radiotolerance of human cultured cells by tardigrade-unique protein.</title>
        <authorList>
            <person name="Hashimoto T."/>
            <person name="Horikawa D.D."/>
            <person name="Saito Y."/>
            <person name="Kuwahara H."/>
            <person name="Kozuka-Hata H."/>
            <person name="Shin-I T."/>
            <person name="Minakuchi Y."/>
            <person name="Ohishi K."/>
            <person name="Motoyama A."/>
            <person name="Aizu T."/>
            <person name="Enomoto A."/>
            <person name="Kondo K."/>
            <person name="Tanaka S."/>
            <person name="Hara Y."/>
            <person name="Koshikawa S."/>
            <person name="Sagara H."/>
            <person name="Miura T."/>
            <person name="Yokobori S."/>
            <person name="Miyagawa K."/>
            <person name="Suzuki Y."/>
            <person name="Kubo T."/>
            <person name="Oyama M."/>
            <person name="Kohara Y."/>
            <person name="Fujiyama A."/>
            <person name="Arakawa K."/>
            <person name="Katayama T."/>
            <person name="Toyoda A."/>
            <person name="Kunieda T."/>
        </authorList>
    </citation>
    <scope>NUCLEOTIDE SEQUENCE [LARGE SCALE GENOMIC DNA]</scope>
    <source>
        <strain evidence="4 5">YOKOZUNA-1</strain>
    </source>
</reference>
<dbReference type="PANTHER" id="PTHR19328">
    <property type="entry name" value="HEDGEHOG-INTERACTING PROTEIN"/>
    <property type="match status" value="1"/>
</dbReference>
<dbReference type="PANTHER" id="PTHR19328:SF75">
    <property type="entry name" value="ALDOSE SUGAR DEHYDROGENASE YLII"/>
    <property type="match status" value="1"/>
</dbReference>
<dbReference type="Gene3D" id="2.120.10.30">
    <property type="entry name" value="TolB, C-terminal domain"/>
    <property type="match status" value="1"/>
</dbReference>
<keyword evidence="1" id="KW-1133">Transmembrane helix</keyword>
<dbReference type="AlphaFoldDB" id="A0A1D1VDX4"/>
<feature type="chain" id="PRO_5008898309" description="Glucose/Sorbosone dehydrogenase domain-containing protein" evidence="2">
    <location>
        <begin position="21"/>
        <end position="448"/>
    </location>
</feature>
<keyword evidence="5" id="KW-1185">Reference proteome</keyword>
<name>A0A1D1VDX4_RAMVA</name>
<gene>
    <name evidence="4" type="primary">RvY_09155-1</name>
    <name evidence="4" type="synonym">RvY_09155.1</name>
    <name evidence="4" type="ORF">RvY_09155</name>
</gene>
<dbReference type="Pfam" id="PF07995">
    <property type="entry name" value="GSDH"/>
    <property type="match status" value="1"/>
</dbReference>
<proteinExistence type="predicted"/>
<dbReference type="EMBL" id="BDGG01000004">
    <property type="protein sequence ID" value="GAU97937.1"/>
    <property type="molecule type" value="Genomic_DNA"/>
</dbReference>
<feature type="transmembrane region" description="Helical" evidence="1">
    <location>
        <begin position="427"/>
        <end position="445"/>
    </location>
</feature>
<dbReference type="SUPFAM" id="SSF50952">
    <property type="entry name" value="Soluble quinoprotein glucose dehydrogenase"/>
    <property type="match status" value="1"/>
</dbReference>
<keyword evidence="1" id="KW-0812">Transmembrane</keyword>
<dbReference type="STRING" id="947166.A0A1D1VDX4"/>
<keyword evidence="1" id="KW-0472">Membrane</keyword>
<evidence type="ECO:0000313" key="5">
    <source>
        <dbReference type="Proteomes" id="UP000186922"/>
    </source>
</evidence>
<dbReference type="Proteomes" id="UP000186922">
    <property type="component" value="Unassembled WGS sequence"/>
</dbReference>
<keyword evidence="2" id="KW-0732">Signal</keyword>
<evidence type="ECO:0000313" key="4">
    <source>
        <dbReference type="EMBL" id="GAU97937.1"/>
    </source>
</evidence>